<dbReference type="InterPro" id="IPR029058">
    <property type="entry name" value="AB_hydrolase_fold"/>
</dbReference>
<dbReference type="HOGENOM" id="CLU_028760_1_2_9"/>
<evidence type="ECO:0000256" key="5">
    <source>
        <dbReference type="ARBA" id="ARBA00023167"/>
    </source>
</evidence>
<dbReference type="GO" id="GO:0009086">
    <property type="term" value="P:methionine biosynthetic process"/>
    <property type="evidence" value="ECO:0007669"/>
    <property type="project" value="UniProtKB-UniRule"/>
</dbReference>
<evidence type="ECO:0000256" key="1">
    <source>
        <dbReference type="ARBA" id="ARBA00011738"/>
    </source>
</evidence>
<evidence type="ECO:0000256" key="6">
    <source>
        <dbReference type="ARBA" id="ARBA00023315"/>
    </source>
</evidence>
<comment type="catalytic activity">
    <reaction evidence="7">
        <text>L-homoserine + acetyl-CoA = O-acetyl-L-homoserine + CoA</text>
        <dbReference type="Rhea" id="RHEA:13701"/>
        <dbReference type="ChEBI" id="CHEBI:57287"/>
        <dbReference type="ChEBI" id="CHEBI:57288"/>
        <dbReference type="ChEBI" id="CHEBI:57476"/>
        <dbReference type="ChEBI" id="CHEBI:57716"/>
        <dbReference type="EC" id="2.3.1.31"/>
    </reaction>
</comment>
<dbReference type="Gene3D" id="3.40.50.1820">
    <property type="entry name" value="alpha/beta hydrolase"/>
    <property type="match status" value="1"/>
</dbReference>
<dbReference type="PANTHER" id="PTHR32268">
    <property type="entry name" value="HOMOSERINE O-ACETYLTRANSFERASE"/>
    <property type="match status" value="1"/>
</dbReference>
<keyword evidence="3 7" id="KW-0028">Amino-acid biosynthesis</keyword>
<dbReference type="SUPFAM" id="SSF53474">
    <property type="entry name" value="alpha/beta-Hydrolases"/>
    <property type="match status" value="1"/>
</dbReference>
<comment type="function">
    <text evidence="7">Transfers an acetyl group from acetyl-CoA to L-homoserine, forming acetyl-L-homoserine.</text>
</comment>
<comment type="caution">
    <text evidence="7">Lacks conserved residue(s) required for the propagation of feature annotation.</text>
</comment>
<accession>D7UXD1</accession>
<protein>
    <recommendedName>
        <fullName evidence="7">Homoserine O-acetyltransferase</fullName>
        <shortName evidence="7">HAT</shortName>
        <ecNumber evidence="7">2.3.1.31</ecNumber>
    </recommendedName>
    <alternativeName>
        <fullName evidence="7">Homoserine transacetylase</fullName>
        <shortName evidence="7">HTA</shortName>
    </alternativeName>
</protein>
<dbReference type="GO" id="GO:0005737">
    <property type="term" value="C:cytoplasm"/>
    <property type="evidence" value="ECO:0007669"/>
    <property type="project" value="UniProtKB-SubCell"/>
</dbReference>
<dbReference type="Proteomes" id="UP000010119">
    <property type="component" value="Unassembled WGS sequence"/>
</dbReference>
<dbReference type="PANTHER" id="PTHR32268:SF11">
    <property type="entry name" value="HOMOSERINE O-ACETYLTRANSFERASE"/>
    <property type="match status" value="1"/>
</dbReference>
<dbReference type="InterPro" id="IPR000073">
    <property type="entry name" value="AB_hydrolase_1"/>
</dbReference>
<dbReference type="NCBIfam" id="TIGR01392">
    <property type="entry name" value="homoserO_Ac_trn"/>
    <property type="match status" value="1"/>
</dbReference>
<organism evidence="10 11">
    <name type="scientific">Listeria grayi DSM 20601</name>
    <dbReference type="NCBI Taxonomy" id="525367"/>
    <lineage>
        <taxon>Bacteria</taxon>
        <taxon>Bacillati</taxon>
        <taxon>Bacillota</taxon>
        <taxon>Bacilli</taxon>
        <taxon>Bacillales</taxon>
        <taxon>Listeriaceae</taxon>
        <taxon>Listeria</taxon>
    </lineage>
</organism>
<gene>
    <name evidence="10" type="primary">metX</name>
    <name evidence="7" type="synonym">metXA</name>
    <name evidence="10" type="ORF">HMPREF0556_10892</name>
</gene>
<evidence type="ECO:0000259" key="9">
    <source>
        <dbReference type="Pfam" id="PF00561"/>
    </source>
</evidence>
<dbReference type="Pfam" id="PF00561">
    <property type="entry name" value="Abhydrolase_1"/>
    <property type="match status" value="1"/>
</dbReference>
<evidence type="ECO:0000256" key="7">
    <source>
        <dbReference type="HAMAP-Rule" id="MF_00296"/>
    </source>
</evidence>
<evidence type="ECO:0000256" key="4">
    <source>
        <dbReference type="ARBA" id="ARBA00022679"/>
    </source>
</evidence>
<dbReference type="Gene3D" id="1.10.1740.110">
    <property type="match status" value="1"/>
</dbReference>
<keyword evidence="4 7" id="KW-0808">Transferase</keyword>
<keyword evidence="2 7" id="KW-0963">Cytoplasm</keyword>
<comment type="subunit">
    <text evidence="1 7">Homodimer.</text>
</comment>
<evidence type="ECO:0000256" key="2">
    <source>
        <dbReference type="ARBA" id="ARBA00022490"/>
    </source>
</evidence>
<evidence type="ECO:0000256" key="3">
    <source>
        <dbReference type="ARBA" id="ARBA00022605"/>
    </source>
</evidence>
<reference evidence="10" key="1">
    <citation type="submission" date="2010-06" db="EMBL/GenBank/DDBJ databases">
        <authorList>
            <person name="Muzny D."/>
            <person name="Qin X."/>
            <person name="Buhay C."/>
            <person name="Dugan-Rocha S."/>
            <person name="Ding Y."/>
            <person name="Chen G."/>
            <person name="Hawes A."/>
            <person name="Holder M."/>
            <person name="Jhangiani S."/>
            <person name="Johnson A."/>
            <person name="Khan Z."/>
            <person name="Li Z."/>
            <person name="Liu W."/>
            <person name="Liu X."/>
            <person name="Perez L."/>
            <person name="Shen H."/>
            <person name="Wang Q."/>
            <person name="Watt J."/>
            <person name="Xi L."/>
            <person name="Xin Y."/>
            <person name="Zhou J."/>
            <person name="Deng J."/>
            <person name="Jiang H."/>
            <person name="Liu Y."/>
            <person name="Qu J."/>
            <person name="Song X.-Z."/>
            <person name="Zhang L."/>
            <person name="Villasana D."/>
            <person name="Johnson A."/>
            <person name="Liu J."/>
            <person name="Liyanage D."/>
            <person name="Lorensuhewa L."/>
            <person name="Robinson T."/>
            <person name="Song A."/>
            <person name="Song B.-B."/>
            <person name="Dinh H."/>
            <person name="Thornton R."/>
            <person name="Coyle M."/>
            <person name="Francisco L."/>
            <person name="Jackson L."/>
            <person name="Javaid M."/>
            <person name="Korchina V."/>
            <person name="Kovar C."/>
            <person name="Mata R."/>
            <person name="Mathew T."/>
            <person name="Ngo R."/>
            <person name="Nguyen L."/>
            <person name="Nguyen N."/>
            <person name="Okwuonu G."/>
            <person name="Ongeri F."/>
            <person name="Pham C."/>
            <person name="Simmons D."/>
            <person name="Wilczek-Boney K."/>
            <person name="Hale W."/>
            <person name="Jakkamsetti A."/>
            <person name="Pham P."/>
            <person name="Ruth R."/>
            <person name="San Lucas F."/>
            <person name="Warren J."/>
            <person name="Zhang J."/>
            <person name="Zhao Z."/>
            <person name="Zhou C."/>
            <person name="Zhu D."/>
            <person name="Lee S."/>
            <person name="Bess C."/>
            <person name="Blankenburg K."/>
            <person name="Forbes L."/>
            <person name="Fu Q."/>
            <person name="Gubbala S."/>
            <person name="Hirani K."/>
            <person name="Jayaseelan J.C."/>
            <person name="Lara F."/>
            <person name="Munidasa M."/>
            <person name="Palculict T."/>
            <person name="Patil S."/>
            <person name="Pu L.-L."/>
            <person name="Saada N."/>
            <person name="Tang L."/>
            <person name="Weissenberger G."/>
            <person name="Zhu Y."/>
            <person name="Hemphill L."/>
            <person name="Shang Y."/>
            <person name="Youmans B."/>
            <person name="Ayvaz T."/>
            <person name="Ross M."/>
            <person name="Santibanez J."/>
            <person name="Aqrawi P."/>
            <person name="Gross S."/>
            <person name="Joshi V."/>
            <person name="Fowler G."/>
            <person name="Nazareth L."/>
            <person name="Reid J."/>
            <person name="Worley K."/>
            <person name="Petrosino J."/>
            <person name="Highlander S."/>
            <person name="Gibbs R."/>
        </authorList>
    </citation>
    <scope>NUCLEOTIDE SEQUENCE [LARGE SCALE GENOMIC DNA]</scope>
    <source>
        <strain evidence="10">DSM 20601</strain>
    </source>
</reference>
<dbReference type="EC" id="2.3.1.31" evidence="7"/>
<dbReference type="FunFam" id="1.10.1740.110:FF:000001">
    <property type="entry name" value="Homoserine O-acetyltransferase"/>
    <property type="match status" value="1"/>
</dbReference>
<dbReference type="STRING" id="525367.HMPREF0556_10892"/>
<dbReference type="UniPathway" id="UPA00051">
    <property type="reaction ID" value="UER00074"/>
</dbReference>
<dbReference type="EMBL" id="ACCR02000003">
    <property type="protein sequence ID" value="EFI84339.1"/>
    <property type="molecule type" value="Genomic_DNA"/>
</dbReference>
<keyword evidence="6 7" id="KW-0012">Acyltransferase</keyword>
<dbReference type="NCBIfam" id="NF001209">
    <property type="entry name" value="PRK00175.1"/>
    <property type="match status" value="1"/>
</dbReference>
<name>D7UXD1_LISGR</name>
<feature type="binding site" evidence="7">
    <location>
        <position position="215"/>
    </location>
    <ligand>
        <name>substrate</name>
    </ligand>
</feature>
<keyword evidence="11" id="KW-1185">Reference proteome</keyword>
<dbReference type="InterPro" id="IPR008220">
    <property type="entry name" value="HAT_MetX-like"/>
</dbReference>
<feature type="active site" evidence="7 8">
    <location>
        <position position="310"/>
    </location>
</feature>
<dbReference type="PIRSF" id="PIRSF000443">
    <property type="entry name" value="Homoser_Ac_trans"/>
    <property type="match status" value="1"/>
</dbReference>
<evidence type="ECO:0000256" key="8">
    <source>
        <dbReference type="PIRSR" id="PIRSR000443-1"/>
    </source>
</evidence>
<dbReference type="eggNOG" id="COG2021">
    <property type="taxonomic scope" value="Bacteria"/>
</dbReference>
<comment type="pathway">
    <text evidence="7">Amino-acid biosynthesis; L-methionine biosynthesis via de novo pathway; O-acetyl-L-homoserine from L-homoserine: step 1/1.</text>
</comment>
<dbReference type="HAMAP" id="MF_00296">
    <property type="entry name" value="MetX_acyltransf"/>
    <property type="match status" value="1"/>
</dbReference>
<feature type="binding site" evidence="7">
    <location>
        <position position="344"/>
    </location>
    <ligand>
        <name>substrate</name>
    </ligand>
</feature>
<dbReference type="GO" id="GO:0009092">
    <property type="term" value="P:homoserine metabolic process"/>
    <property type="evidence" value="ECO:0007669"/>
    <property type="project" value="TreeGrafter"/>
</dbReference>
<comment type="caution">
    <text evidence="10">The sequence shown here is derived from an EMBL/GenBank/DDBJ whole genome shotgun (WGS) entry which is preliminary data.</text>
</comment>
<comment type="similarity">
    <text evidence="7">Belongs to the AB hydrolase superfamily. MetX family.</text>
</comment>
<evidence type="ECO:0000313" key="10">
    <source>
        <dbReference type="EMBL" id="EFI84339.1"/>
    </source>
</evidence>
<evidence type="ECO:0000313" key="11">
    <source>
        <dbReference type="Proteomes" id="UP000010119"/>
    </source>
</evidence>
<proteinExistence type="inferred from homology"/>
<feature type="domain" description="AB hydrolase-1" evidence="9">
    <location>
        <begin position="46"/>
        <end position="349"/>
    </location>
</feature>
<sequence length="372" mass="41929">MFGVYLEQKELFAHHPFILENGERLGPITIGYETYGTLSPERDNCILLEHALTGTAHAAKHDEADTPGWWDPYIGPGKTVDTNKYFVVCTNVFGGCSGTTGPSSINPQTGEAFRLEFPGFSVKDIIKVQRELLEELHITKLKAVIGGSMGGMQATQWAIDYPEITESIINIASPLACGPDAIGYNLIMRMAILNDPDFNGGNYVGQPEGGLATARMIGMMTYRTSELFSKRFERFTVAESSPRAFSKEHFQIESYLQYQGDSFVERFDANSYLYLTKAIDLFDVTSAAENERPAFSDISIPYLLIGITTDQLFRIHDIRRHYRLLKEWHVPVHYHEIASEYGHDAFLVEEEKEKFAPVIQHFLETKTLSTML</sequence>
<dbReference type="AlphaFoldDB" id="D7UXD1"/>
<dbReference type="GO" id="GO:0004414">
    <property type="term" value="F:homoserine O-acetyltransferase activity"/>
    <property type="evidence" value="ECO:0007669"/>
    <property type="project" value="UniProtKB-UniRule"/>
</dbReference>
<comment type="subcellular location">
    <subcellularLocation>
        <location evidence="7">Cytoplasm</location>
    </subcellularLocation>
</comment>
<feature type="active site" description="Nucleophile" evidence="7 8">
    <location>
        <position position="148"/>
    </location>
</feature>
<keyword evidence="5 7" id="KW-0486">Methionine biosynthesis</keyword>
<feature type="active site" evidence="7 8">
    <location>
        <position position="343"/>
    </location>
</feature>